<dbReference type="InterPro" id="IPR050832">
    <property type="entry name" value="Bact_Acetyltransf"/>
</dbReference>
<proteinExistence type="predicted"/>
<dbReference type="Pfam" id="PF00583">
    <property type="entry name" value="Acetyltransf_1"/>
    <property type="match status" value="1"/>
</dbReference>
<dbReference type="CDD" id="cd04301">
    <property type="entry name" value="NAT_SF"/>
    <property type="match status" value="1"/>
</dbReference>
<protein>
    <submittedName>
        <fullName evidence="4">GCN5 family acetyltransferase</fullName>
    </submittedName>
</protein>
<name>A0A0F5ZPA4_STEMA</name>
<evidence type="ECO:0000313" key="4">
    <source>
        <dbReference type="EMBL" id="KKD57122.1"/>
    </source>
</evidence>
<dbReference type="GO" id="GO:0016747">
    <property type="term" value="F:acyltransferase activity, transferring groups other than amino-acyl groups"/>
    <property type="evidence" value="ECO:0007669"/>
    <property type="project" value="InterPro"/>
</dbReference>
<organism evidence="4 5">
    <name type="scientific">Stenotrophomonas maltophilia</name>
    <name type="common">Pseudomonas maltophilia</name>
    <name type="synonym">Xanthomonas maltophilia</name>
    <dbReference type="NCBI Taxonomy" id="40324"/>
    <lineage>
        <taxon>Bacteria</taxon>
        <taxon>Pseudomonadati</taxon>
        <taxon>Pseudomonadota</taxon>
        <taxon>Gammaproteobacteria</taxon>
        <taxon>Lysobacterales</taxon>
        <taxon>Lysobacteraceae</taxon>
        <taxon>Stenotrophomonas</taxon>
        <taxon>Stenotrophomonas maltophilia group</taxon>
    </lineage>
</organism>
<dbReference type="PATRIC" id="fig|40324.63.peg.4727"/>
<dbReference type="PROSITE" id="PS51186">
    <property type="entry name" value="GNAT"/>
    <property type="match status" value="1"/>
</dbReference>
<comment type="caution">
    <text evidence="4">The sequence shown here is derived from an EMBL/GenBank/DDBJ whole genome shotgun (WGS) entry which is preliminary data.</text>
</comment>
<dbReference type="Gene3D" id="3.40.630.30">
    <property type="match status" value="1"/>
</dbReference>
<dbReference type="SUPFAM" id="SSF55729">
    <property type="entry name" value="Acyl-CoA N-acyltransferases (Nat)"/>
    <property type="match status" value="1"/>
</dbReference>
<dbReference type="EMBL" id="JZRZ01000020">
    <property type="protein sequence ID" value="KKD57122.1"/>
    <property type="molecule type" value="Genomic_DNA"/>
</dbReference>
<feature type="domain" description="N-acetyltransferase" evidence="3">
    <location>
        <begin position="18"/>
        <end position="169"/>
    </location>
</feature>
<evidence type="ECO:0000313" key="5">
    <source>
        <dbReference type="Proteomes" id="UP000243478"/>
    </source>
</evidence>
<evidence type="ECO:0000256" key="1">
    <source>
        <dbReference type="ARBA" id="ARBA00022679"/>
    </source>
</evidence>
<dbReference type="InterPro" id="IPR000182">
    <property type="entry name" value="GNAT_dom"/>
</dbReference>
<dbReference type="PANTHER" id="PTHR43877:SF2">
    <property type="entry name" value="AMINOALKYLPHOSPHONATE N-ACETYLTRANSFERASE-RELATED"/>
    <property type="match status" value="1"/>
</dbReference>
<sequence>MPGTRHEAQRNTDADCPTGFRLATRADEELLIALMREFYAEDRIDFDDARVRRGVDALLADPRNGEVLLWLDEAAEVVGYAVIAMGFSLEQGGHFMLLDELYLSHRARGRGRGKQALAICEQRARGRGVSRLRLEVNHHNELARRLYLASGYIDDTRDLLTLPLDHPRPEGIL</sequence>
<accession>A0A0F5ZPA4</accession>
<keyword evidence="1 4" id="KW-0808">Transferase</keyword>
<dbReference type="PANTHER" id="PTHR43877">
    <property type="entry name" value="AMINOALKYLPHOSPHONATE N-ACETYLTRANSFERASE-RELATED-RELATED"/>
    <property type="match status" value="1"/>
</dbReference>
<dbReference type="InterPro" id="IPR016181">
    <property type="entry name" value="Acyl_CoA_acyltransferase"/>
</dbReference>
<reference evidence="4 5" key="1">
    <citation type="submission" date="2015-03" db="EMBL/GenBank/DDBJ databases">
        <title>Draft genome of Stenotrophomonas maltophila isolated from urine specimen.</title>
        <authorList>
            <person name="Murugan N."/>
            <person name="Malathi J."/>
            <person name="Umashankar V."/>
            <person name="Madhavan H."/>
        </authorList>
    </citation>
    <scope>NUCLEOTIDE SEQUENCE [LARGE SCALE GENOMIC DNA]</scope>
    <source>
        <strain evidence="4 5">JMNMN1</strain>
    </source>
</reference>
<dbReference type="Proteomes" id="UP000243478">
    <property type="component" value="Unassembled WGS sequence"/>
</dbReference>
<evidence type="ECO:0000259" key="3">
    <source>
        <dbReference type="PROSITE" id="PS51186"/>
    </source>
</evidence>
<gene>
    <name evidence="4" type="ORF">VM57_12840</name>
</gene>
<keyword evidence="2" id="KW-0012">Acyltransferase</keyword>
<evidence type="ECO:0000256" key="2">
    <source>
        <dbReference type="ARBA" id="ARBA00023315"/>
    </source>
</evidence>
<dbReference type="AlphaFoldDB" id="A0A0F5ZPA4"/>